<sequence length="138" mass="16519">MFFWGKKKEENYYKEFDYNNFTSWLDEILKNPLPENTKGINFNLYEEENPHTYGIQFVATKSFDLDDEDWACDEIFSSGENMYFFTNKNNWEQTLKEIETNIKIYLDKENNSPILKKFEGIGLGFVDGDLIILYKKEK</sequence>
<comment type="caution">
    <text evidence="1">The sequence shown here is derived from an EMBL/GenBank/DDBJ whole genome shotgun (WGS) entry which is preliminary data.</text>
</comment>
<evidence type="ECO:0000313" key="2">
    <source>
        <dbReference type="Proteomes" id="UP000016183"/>
    </source>
</evidence>
<dbReference type="EMBL" id="AGDZ01000034">
    <property type="protein sequence ID" value="EMB20858.1"/>
    <property type="molecule type" value="Genomic_DNA"/>
</dbReference>
<reference evidence="1 2" key="1">
    <citation type="submission" date="2012-01" db="EMBL/GenBank/DDBJ databases">
        <title>The Genome Sequence of Treponema denticola SP33.</title>
        <authorList>
            <consortium name="The Broad Institute Genome Sequencing Platform"/>
            <person name="Earl A."/>
            <person name="Ward D."/>
            <person name="Feldgarden M."/>
            <person name="Gevers D."/>
            <person name="Blanton J.M."/>
            <person name="Fenno C.J."/>
            <person name="Baranova O.V."/>
            <person name="Mathney J."/>
            <person name="Dewhirst F.E."/>
            <person name="Izard J."/>
            <person name="Young S.K."/>
            <person name="Zeng Q."/>
            <person name="Gargeya S."/>
            <person name="Fitzgerald M."/>
            <person name="Haas B."/>
            <person name="Abouelleil A."/>
            <person name="Alvarado L."/>
            <person name="Arachchi H.M."/>
            <person name="Berlin A."/>
            <person name="Chapman S.B."/>
            <person name="Gearin G."/>
            <person name="Goldberg J."/>
            <person name="Griggs A."/>
            <person name="Gujja S."/>
            <person name="Hansen M."/>
            <person name="Heiman D."/>
            <person name="Howarth C."/>
            <person name="Larimer J."/>
            <person name="Lui A."/>
            <person name="MacDonald P.J.P."/>
            <person name="McCowen C."/>
            <person name="Montmayeur A."/>
            <person name="Murphy C."/>
            <person name="Neiman D."/>
            <person name="Pearson M."/>
            <person name="Priest M."/>
            <person name="Roberts A."/>
            <person name="Saif S."/>
            <person name="Shea T."/>
            <person name="Sisk P."/>
            <person name="Stolte C."/>
            <person name="Sykes S."/>
            <person name="Wortman J."/>
            <person name="Nusbaum C."/>
            <person name="Birren B."/>
        </authorList>
    </citation>
    <scope>NUCLEOTIDE SEQUENCE [LARGE SCALE GENOMIC DNA]</scope>
    <source>
        <strain evidence="1 2">SP33</strain>
    </source>
</reference>
<evidence type="ECO:0000313" key="1">
    <source>
        <dbReference type="EMBL" id="EMB20858.1"/>
    </source>
</evidence>
<name>M2BH82_TREDN</name>
<dbReference type="HOGENOM" id="CLU_142077_0_0_12"/>
<protein>
    <submittedName>
        <fullName evidence="1">Uncharacterized protein</fullName>
    </submittedName>
</protein>
<proteinExistence type="predicted"/>
<accession>M2BH82</accession>
<dbReference type="PATRIC" id="fig|999437.3.peg.2583"/>
<gene>
    <name evidence="1" type="ORF">HMPREF9733_02504</name>
</gene>
<dbReference type="AlphaFoldDB" id="M2BH82"/>
<dbReference type="Proteomes" id="UP000016183">
    <property type="component" value="Unassembled WGS sequence"/>
</dbReference>
<organism evidence="1 2">
    <name type="scientific">Treponema denticola SP33</name>
    <dbReference type="NCBI Taxonomy" id="999437"/>
    <lineage>
        <taxon>Bacteria</taxon>
        <taxon>Pseudomonadati</taxon>
        <taxon>Spirochaetota</taxon>
        <taxon>Spirochaetia</taxon>
        <taxon>Spirochaetales</taxon>
        <taxon>Treponemataceae</taxon>
        <taxon>Treponema</taxon>
    </lineage>
</organism>